<evidence type="ECO:0000313" key="2">
    <source>
        <dbReference type="Proteomes" id="UP000664800"/>
    </source>
</evidence>
<name>A0A8I1MYP8_THIA3</name>
<dbReference type="AlphaFoldDB" id="A0A8I1MYP8"/>
<sequence length="92" mass="9443">MTMKIERLLKKQAEIQAQIDAAKRHAKRKGQIGDLAEKAGALDLSDDEIIAALKAAVAATEAKDKQPAPAARAGFAATAATGATSTTLGAND</sequence>
<reference evidence="1" key="1">
    <citation type="submission" date="2021-02" db="EMBL/GenBank/DDBJ databases">
        <title>Thiocyanate and organic carbon inputs drive convergent selection for specific autotrophic Afipia and Thiobacillus strains within complex microbiomes.</title>
        <authorList>
            <person name="Huddy R.J."/>
            <person name="Sachdeva R."/>
            <person name="Kadzinga F."/>
            <person name="Kantor R.S."/>
            <person name="Harrison S.T.L."/>
            <person name="Banfield J.F."/>
        </authorList>
    </citation>
    <scope>NUCLEOTIDE SEQUENCE</scope>
    <source>
        <strain evidence="1">SCN18_13_7_16_R3_B_64_19</strain>
    </source>
</reference>
<gene>
    <name evidence="1" type="ORF">J0I24_14610</name>
</gene>
<dbReference type="RefSeq" id="WP_276732330.1">
    <property type="nucleotide sequence ID" value="NZ_JAFKMR010000032.1"/>
</dbReference>
<proteinExistence type="predicted"/>
<organism evidence="1 2">
    <name type="scientific">Thiomonas arsenitoxydans (strain DSM 22701 / CIP 110005 / 3As)</name>
    <dbReference type="NCBI Taxonomy" id="426114"/>
    <lineage>
        <taxon>Bacteria</taxon>
        <taxon>Pseudomonadati</taxon>
        <taxon>Pseudomonadota</taxon>
        <taxon>Betaproteobacteria</taxon>
        <taxon>Burkholderiales</taxon>
        <taxon>Thiomonas</taxon>
    </lineage>
</organism>
<comment type="caution">
    <text evidence="1">The sequence shown here is derived from an EMBL/GenBank/DDBJ whole genome shotgun (WGS) entry which is preliminary data.</text>
</comment>
<protein>
    <submittedName>
        <fullName evidence="1">Uncharacterized protein</fullName>
    </submittedName>
</protein>
<evidence type="ECO:0000313" key="1">
    <source>
        <dbReference type="EMBL" id="MBN8745514.1"/>
    </source>
</evidence>
<dbReference type="Proteomes" id="UP000664800">
    <property type="component" value="Unassembled WGS sequence"/>
</dbReference>
<accession>A0A8I1MYP8</accession>
<dbReference type="EMBL" id="JAFKMR010000032">
    <property type="protein sequence ID" value="MBN8745514.1"/>
    <property type="molecule type" value="Genomic_DNA"/>
</dbReference>